<feature type="transmembrane region" description="Helical" evidence="1">
    <location>
        <begin position="90"/>
        <end position="109"/>
    </location>
</feature>
<keyword evidence="3" id="KW-1185">Reference proteome</keyword>
<dbReference type="AlphaFoldDB" id="A0AA90S7A4"/>
<sequence length="118" mass="12103">MADGGTTWRGAVIEFGRALIVLAIILAGGALGYGSWALLFVKADETCGMGVDAGGRFALGLLGLVWMGVCLIVSGAAAALLVYGSKRARVIGVVVVVALLLCTGLLQWLNVETFESSC</sequence>
<name>A0AA90S7A4_9ACTN</name>
<gene>
    <name evidence="2" type="ORF">Q7X28_03405</name>
</gene>
<evidence type="ECO:0000313" key="2">
    <source>
        <dbReference type="EMBL" id="MDP0396965.1"/>
    </source>
</evidence>
<keyword evidence="1" id="KW-0472">Membrane</keyword>
<dbReference type="EMBL" id="JAUTIX010000001">
    <property type="protein sequence ID" value="MDP0396965.1"/>
    <property type="molecule type" value="Genomic_DNA"/>
</dbReference>
<organism evidence="2 3">
    <name type="scientific">Tsukamurella strandjordii</name>
    <dbReference type="NCBI Taxonomy" id="147577"/>
    <lineage>
        <taxon>Bacteria</taxon>
        <taxon>Bacillati</taxon>
        <taxon>Actinomycetota</taxon>
        <taxon>Actinomycetes</taxon>
        <taxon>Mycobacteriales</taxon>
        <taxon>Tsukamurellaceae</taxon>
        <taxon>Tsukamurella</taxon>
    </lineage>
</organism>
<evidence type="ECO:0000313" key="3">
    <source>
        <dbReference type="Proteomes" id="UP001178281"/>
    </source>
</evidence>
<dbReference type="RefSeq" id="WP_305110275.1">
    <property type="nucleotide sequence ID" value="NZ_JAUTIX010000001.1"/>
</dbReference>
<evidence type="ECO:0008006" key="4">
    <source>
        <dbReference type="Google" id="ProtNLM"/>
    </source>
</evidence>
<comment type="caution">
    <text evidence="2">The sequence shown here is derived from an EMBL/GenBank/DDBJ whole genome shotgun (WGS) entry which is preliminary data.</text>
</comment>
<accession>A0AA90S7A4</accession>
<keyword evidence="1" id="KW-1133">Transmembrane helix</keyword>
<dbReference type="Proteomes" id="UP001178281">
    <property type="component" value="Unassembled WGS sequence"/>
</dbReference>
<reference evidence="2" key="1">
    <citation type="submission" date="2023-08" db="EMBL/GenBank/DDBJ databases">
        <title>The draft genome of Tsukamurella strandjordii strain 050030.</title>
        <authorList>
            <person name="Zhao F."/>
            <person name="Feng Y."/>
            <person name="Zong Z."/>
        </authorList>
    </citation>
    <scope>NUCLEOTIDE SEQUENCE</scope>
    <source>
        <strain evidence="2">050030</strain>
    </source>
</reference>
<feature type="transmembrane region" description="Helical" evidence="1">
    <location>
        <begin position="59"/>
        <end position="83"/>
    </location>
</feature>
<feature type="transmembrane region" description="Helical" evidence="1">
    <location>
        <begin position="18"/>
        <end position="39"/>
    </location>
</feature>
<protein>
    <recommendedName>
        <fullName evidence="4">Transmembrane protein</fullName>
    </recommendedName>
</protein>
<keyword evidence="1" id="KW-0812">Transmembrane</keyword>
<evidence type="ECO:0000256" key="1">
    <source>
        <dbReference type="SAM" id="Phobius"/>
    </source>
</evidence>
<proteinExistence type="predicted"/>